<keyword evidence="8" id="KW-1185">Reference proteome</keyword>
<feature type="compositionally biased region" description="Low complexity" evidence="5">
    <location>
        <begin position="144"/>
        <end position="159"/>
    </location>
</feature>
<dbReference type="SUPFAM" id="SSF141072">
    <property type="entry name" value="CalX-like"/>
    <property type="match status" value="1"/>
</dbReference>
<evidence type="ECO:0000256" key="3">
    <source>
        <dbReference type="ARBA" id="ARBA00022837"/>
    </source>
</evidence>
<protein>
    <recommendedName>
        <fullName evidence="6">Calx-beta domain-containing protein</fullName>
    </recommendedName>
</protein>
<dbReference type="Proteomes" id="UP000500826">
    <property type="component" value="Chromosome"/>
</dbReference>
<dbReference type="InterPro" id="IPR003644">
    <property type="entry name" value="Calx_beta"/>
</dbReference>
<dbReference type="PANTHER" id="PTHR11878:SF65">
    <property type="entry name" value="NA_CA-EXCHANGE PROTEIN, ISOFORM G"/>
    <property type="match status" value="1"/>
</dbReference>
<feature type="region of interest" description="Disordered" evidence="5">
    <location>
        <begin position="126"/>
        <end position="159"/>
    </location>
</feature>
<reference evidence="7 8" key="1">
    <citation type="submission" date="2020-05" db="EMBL/GenBank/DDBJ databases">
        <title>Ramlibacter rhizophilus sp. nov., isolated from rhizosphere soil of national flower Mugunghwa from South Korea.</title>
        <authorList>
            <person name="Zheng-Fei Y."/>
            <person name="Huan T."/>
        </authorList>
    </citation>
    <scope>NUCLEOTIDE SEQUENCE [LARGE SCALE GENOMIC DNA]</scope>
    <source>
        <strain evidence="7 8">H242</strain>
    </source>
</reference>
<keyword evidence="2" id="KW-0677">Repeat</keyword>
<evidence type="ECO:0000313" key="8">
    <source>
        <dbReference type="Proteomes" id="UP000500826"/>
    </source>
</evidence>
<feature type="domain" description="Calx-beta" evidence="6">
    <location>
        <begin position="17"/>
        <end position="116"/>
    </location>
</feature>
<dbReference type="InterPro" id="IPR051171">
    <property type="entry name" value="CaCA"/>
</dbReference>
<evidence type="ECO:0000256" key="4">
    <source>
        <dbReference type="ARBA" id="ARBA00023065"/>
    </source>
</evidence>
<dbReference type="Pfam" id="PF03160">
    <property type="entry name" value="Calx-beta"/>
    <property type="match status" value="1"/>
</dbReference>
<dbReference type="Gene3D" id="2.60.40.2030">
    <property type="match status" value="1"/>
</dbReference>
<gene>
    <name evidence="7" type="ORF">HK414_03070</name>
</gene>
<evidence type="ECO:0000256" key="2">
    <source>
        <dbReference type="ARBA" id="ARBA00022737"/>
    </source>
</evidence>
<reference evidence="7 8" key="2">
    <citation type="submission" date="2020-05" db="EMBL/GenBank/DDBJ databases">
        <authorList>
            <person name="Khan S.A."/>
            <person name="Jeon C.O."/>
            <person name="Chun B.H."/>
        </authorList>
    </citation>
    <scope>NUCLEOTIDE SEQUENCE [LARGE SCALE GENOMIC DNA]</scope>
    <source>
        <strain evidence="7 8">H242</strain>
    </source>
</reference>
<dbReference type="SMART" id="SM00237">
    <property type="entry name" value="Calx_beta"/>
    <property type="match status" value="1"/>
</dbReference>
<keyword evidence="4" id="KW-0406">Ion transport</keyword>
<dbReference type="PANTHER" id="PTHR11878">
    <property type="entry name" value="SODIUM/CALCIUM EXCHANGER"/>
    <property type="match status" value="1"/>
</dbReference>
<evidence type="ECO:0000256" key="1">
    <source>
        <dbReference type="ARBA" id="ARBA00022729"/>
    </source>
</evidence>
<proteinExistence type="predicted"/>
<dbReference type="EMBL" id="CP053418">
    <property type="protein sequence ID" value="QJW83505.1"/>
    <property type="molecule type" value="Genomic_DNA"/>
</dbReference>
<evidence type="ECO:0000259" key="6">
    <source>
        <dbReference type="SMART" id="SM00237"/>
    </source>
</evidence>
<sequence length="159" mass="16012">MGRTGGNNVNATVGGQATIVDNDSNLPSIRIDDVVLDESGGNAVFTVSLSRASVLHTVTVNYATGNDTATAGTDFTNTTGTLTFAPGVTSMTISVPITNDAGVDAAALETFFVNLTNAANAVIADGRASAPSPTTTPPARRRSSSATPRPPKATTSSTP</sequence>
<accession>A0ABX6P0D3</accession>
<evidence type="ECO:0000256" key="5">
    <source>
        <dbReference type="SAM" id="MobiDB-lite"/>
    </source>
</evidence>
<keyword evidence="1" id="KW-0732">Signal</keyword>
<dbReference type="InterPro" id="IPR038081">
    <property type="entry name" value="CalX-like_sf"/>
</dbReference>
<keyword evidence="3" id="KW-0106">Calcium</keyword>
<organism evidence="7 8">
    <name type="scientific">Ramlibacter terrae</name>
    <dbReference type="NCBI Taxonomy" id="2732511"/>
    <lineage>
        <taxon>Bacteria</taxon>
        <taxon>Pseudomonadati</taxon>
        <taxon>Pseudomonadota</taxon>
        <taxon>Betaproteobacteria</taxon>
        <taxon>Burkholderiales</taxon>
        <taxon>Comamonadaceae</taxon>
        <taxon>Ramlibacter</taxon>
    </lineage>
</organism>
<evidence type="ECO:0000313" key="7">
    <source>
        <dbReference type="EMBL" id="QJW83505.1"/>
    </source>
</evidence>
<keyword evidence="4" id="KW-0813">Transport</keyword>
<name>A0ABX6P0D3_9BURK</name>